<dbReference type="RefSeq" id="WP_021875138.1">
    <property type="nucleotide sequence ID" value="NZ_CP018624.1"/>
</dbReference>
<name>A0ABD4RJW8_9CLOT</name>
<evidence type="ECO:0000256" key="1">
    <source>
        <dbReference type="SAM" id="MobiDB-lite"/>
    </source>
</evidence>
<feature type="compositionally biased region" description="Polar residues" evidence="1">
    <location>
        <begin position="76"/>
        <end position="88"/>
    </location>
</feature>
<evidence type="ECO:0000313" key="2">
    <source>
        <dbReference type="EMBL" id="MBX7291621.1"/>
    </source>
</evidence>
<comment type="caution">
    <text evidence="2">The sequence shown here is derived from an EMBL/GenBank/DDBJ whole genome shotgun (WGS) entry which is preliminary data.</text>
</comment>
<proteinExistence type="predicted"/>
<protein>
    <submittedName>
        <fullName evidence="2">Uncharacterized protein</fullName>
    </submittedName>
</protein>
<dbReference type="AlphaFoldDB" id="A0ABD4RJW8"/>
<dbReference type="Proteomes" id="UP000775179">
    <property type="component" value="Unassembled WGS sequence"/>
</dbReference>
<accession>A0ABD4RJW8</accession>
<gene>
    <name evidence="2" type="ORF">K4H94_11480</name>
</gene>
<evidence type="ECO:0000313" key="3">
    <source>
        <dbReference type="Proteomes" id="UP000775179"/>
    </source>
</evidence>
<dbReference type="EMBL" id="JAIFTX010000030">
    <property type="protein sequence ID" value="MBX7291621.1"/>
    <property type="molecule type" value="Genomic_DNA"/>
</dbReference>
<dbReference type="KEGG" id="cchv:BTM20_04660"/>
<dbReference type="GeneID" id="66301147"/>
<organism evidence="2 3">
    <name type="scientific">Clostridium chauvoei</name>
    <dbReference type="NCBI Taxonomy" id="46867"/>
    <lineage>
        <taxon>Bacteria</taxon>
        <taxon>Bacillati</taxon>
        <taxon>Bacillota</taxon>
        <taxon>Clostridia</taxon>
        <taxon>Eubacteriales</taxon>
        <taxon>Clostridiaceae</taxon>
        <taxon>Clostridium</taxon>
    </lineage>
</organism>
<feature type="region of interest" description="Disordered" evidence="1">
    <location>
        <begin position="44"/>
        <end position="88"/>
    </location>
</feature>
<reference evidence="2 3" key="1">
    <citation type="submission" date="2021-08" db="EMBL/GenBank/DDBJ databases">
        <title>Genome sequence analysis of Clostridium chauvoei strains of European origin and evaluation of typing options for outbreak investigations.</title>
        <authorList>
            <person name="Abdel-Glil M."/>
            <person name="Thomas P."/>
            <person name="Seyboldt C."/>
        </authorList>
    </citation>
    <scope>NUCLEOTIDE SEQUENCE [LARGE SCALE GENOMIC DNA]</scope>
    <source>
        <strain evidence="2 3">S0260-09</strain>
    </source>
</reference>
<sequence>MIIYQNEFEDTNFQNNNENLIEYNSENTRIPPFGNYPNFPPLPNSPYEPGGMNKPGMQLGKPPKYTPNKNEAGVQSLKSSKSGSPNVKAVSPNSISFCLYKFTYIWEVSGRSYWVYLINVDRVSISGFRWIGFNWFYFGIDLKKIDSFICYRNNLDDVCDNSCYRSDKKDILENIKTEFSNDGIKNIYSRVLSVIDIPESKEDVFLEDIGVIDGKAIQSRIPCIKTRNVSYQLTLEVSYPENINEEIKEQIIFFARDASIDAYEIITSTRKNDTCIYPLEIETRSSDLIPKSLSYFSKKFSSQIRNLPNWKELSRRIHYSIRQEKINGPWKIQNPSNTNRY</sequence>